<dbReference type="Pfam" id="PF13692">
    <property type="entry name" value="Glyco_trans_1_4"/>
    <property type="match status" value="1"/>
</dbReference>
<dbReference type="AlphaFoldDB" id="A0A9D6UXP8"/>
<gene>
    <name evidence="1" type="ORF">HY912_01925</name>
</gene>
<dbReference type="PANTHER" id="PTHR12526">
    <property type="entry name" value="GLYCOSYLTRANSFERASE"/>
    <property type="match status" value="1"/>
</dbReference>
<protein>
    <submittedName>
        <fullName evidence="1">Glycosyltransferase</fullName>
    </submittedName>
</protein>
<sequence length="370" mass="41747">MDPEVLVISAVDKGDRSAYTHRVMKLAECLEQRSIKCDYFFMPNNPPLDTETTASLFMPLWLRKLRHYDVIYCGAQEAGQSLFFCKPFIKAQILLDVHGDVIAQSGLANEVQTQGRKHDASLRVKLIDRLSMCCADHYLTVSTYQTETFIRDGLTADRISLVRNGVDLELFPALSQPEEPEFTFGYVGEFQSWQGIDNLIRAFELVHDPSIKLLVVGFRECDQPIKQVFREKFGPRVELVDRTDRGTMVDLMRSVGILVIPRIEHQAMKHAFPTKFAEYAAMGRPIMVNDVDETADFVRKFRCGFVSSPNPEAMAATLIRAAGTPLAVLSEMGAAARTMAEEIFSWKKIGDEYHEIILKLASNARERGGK</sequence>
<organism evidence="1 2">
    <name type="scientific">Desulfomonile tiedjei</name>
    <dbReference type="NCBI Taxonomy" id="2358"/>
    <lineage>
        <taxon>Bacteria</taxon>
        <taxon>Pseudomonadati</taxon>
        <taxon>Thermodesulfobacteriota</taxon>
        <taxon>Desulfomonilia</taxon>
        <taxon>Desulfomonilales</taxon>
        <taxon>Desulfomonilaceae</taxon>
        <taxon>Desulfomonile</taxon>
    </lineage>
</organism>
<dbReference type="Proteomes" id="UP000807825">
    <property type="component" value="Unassembled WGS sequence"/>
</dbReference>
<evidence type="ECO:0000313" key="1">
    <source>
        <dbReference type="EMBL" id="MBI5248228.1"/>
    </source>
</evidence>
<name>A0A9D6UXP8_9BACT</name>
<comment type="caution">
    <text evidence="1">The sequence shown here is derived from an EMBL/GenBank/DDBJ whole genome shotgun (WGS) entry which is preliminary data.</text>
</comment>
<reference evidence="1" key="1">
    <citation type="submission" date="2020-07" db="EMBL/GenBank/DDBJ databases">
        <title>Huge and variable diversity of episymbiotic CPR bacteria and DPANN archaea in groundwater ecosystems.</title>
        <authorList>
            <person name="He C.Y."/>
            <person name="Keren R."/>
            <person name="Whittaker M."/>
            <person name="Farag I.F."/>
            <person name="Doudna J."/>
            <person name="Cate J.H.D."/>
            <person name="Banfield J.F."/>
        </authorList>
    </citation>
    <scope>NUCLEOTIDE SEQUENCE</scope>
    <source>
        <strain evidence="1">NC_groundwater_1664_Pr3_B-0.1um_52_9</strain>
    </source>
</reference>
<dbReference type="Gene3D" id="3.40.50.2000">
    <property type="entry name" value="Glycogen Phosphorylase B"/>
    <property type="match status" value="2"/>
</dbReference>
<evidence type="ECO:0000313" key="2">
    <source>
        <dbReference type="Proteomes" id="UP000807825"/>
    </source>
</evidence>
<dbReference type="SUPFAM" id="SSF53756">
    <property type="entry name" value="UDP-Glycosyltransferase/glycogen phosphorylase"/>
    <property type="match status" value="1"/>
</dbReference>
<dbReference type="EMBL" id="JACRDE010000054">
    <property type="protein sequence ID" value="MBI5248228.1"/>
    <property type="molecule type" value="Genomic_DNA"/>
</dbReference>
<proteinExistence type="predicted"/>
<accession>A0A9D6UXP8</accession>